<accession>A0ABU6RWM4</accession>
<gene>
    <name evidence="2" type="ORF">PIB30_095364</name>
</gene>
<feature type="region of interest" description="Disordered" evidence="1">
    <location>
        <begin position="112"/>
        <end position="137"/>
    </location>
</feature>
<keyword evidence="3" id="KW-1185">Reference proteome</keyword>
<comment type="caution">
    <text evidence="2">The sequence shown here is derived from an EMBL/GenBank/DDBJ whole genome shotgun (WGS) entry which is preliminary data.</text>
</comment>
<dbReference type="EMBL" id="JASCZI010032382">
    <property type="protein sequence ID" value="MED6128206.1"/>
    <property type="molecule type" value="Genomic_DNA"/>
</dbReference>
<protein>
    <recommendedName>
        <fullName evidence="4">Reverse transcriptase domain-containing protein</fullName>
    </recommendedName>
</protein>
<evidence type="ECO:0000313" key="2">
    <source>
        <dbReference type="EMBL" id="MED6128206.1"/>
    </source>
</evidence>
<name>A0ABU6RWM4_9FABA</name>
<dbReference type="Proteomes" id="UP001341840">
    <property type="component" value="Unassembled WGS sequence"/>
</dbReference>
<organism evidence="2 3">
    <name type="scientific">Stylosanthes scabra</name>
    <dbReference type="NCBI Taxonomy" id="79078"/>
    <lineage>
        <taxon>Eukaryota</taxon>
        <taxon>Viridiplantae</taxon>
        <taxon>Streptophyta</taxon>
        <taxon>Embryophyta</taxon>
        <taxon>Tracheophyta</taxon>
        <taxon>Spermatophyta</taxon>
        <taxon>Magnoliopsida</taxon>
        <taxon>eudicotyledons</taxon>
        <taxon>Gunneridae</taxon>
        <taxon>Pentapetalae</taxon>
        <taxon>rosids</taxon>
        <taxon>fabids</taxon>
        <taxon>Fabales</taxon>
        <taxon>Fabaceae</taxon>
        <taxon>Papilionoideae</taxon>
        <taxon>50 kb inversion clade</taxon>
        <taxon>dalbergioids sensu lato</taxon>
        <taxon>Dalbergieae</taxon>
        <taxon>Pterocarpus clade</taxon>
        <taxon>Stylosanthes</taxon>
    </lineage>
</organism>
<evidence type="ECO:0008006" key="4">
    <source>
        <dbReference type="Google" id="ProtNLM"/>
    </source>
</evidence>
<feature type="region of interest" description="Disordered" evidence="1">
    <location>
        <begin position="23"/>
        <end position="71"/>
    </location>
</feature>
<evidence type="ECO:0000313" key="3">
    <source>
        <dbReference type="Proteomes" id="UP001341840"/>
    </source>
</evidence>
<feature type="compositionally biased region" description="Polar residues" evidence="1">
    <location>
        <begin position="24"/>
        <end position="44"/>
    </location>
</feature>
<evidence type="ECO:0000256" key="1">
    <source>
        <dbReference type="SAM" id="MobiDB-lite"/>
    </source>
</evidence>
<reference evidence="2 3" key="1">
    <citation type="journal article" date="2023" name="Plants (Basel)">
        <title>Bridging the Gap: Combining Genomics and Transcriptomics Approaches to Understand Stylosanthes scabra, an Orphan Legume from the Brazilian Caatinga.</title>
        <authorList>
            <person name="Ferreira-Neto J.R.C."/>
            <person name="da Silva M.D."/>
            <person name="Binneck E."/>
            <person name="de Melo N.F."/>
            <person name="da Silva R.H."/>
            <person name="de Melo A.L.T.M."/>
            <person name="Pandolfi V."/>
            <person name="Bustamante F.O."/>
            <person name="Brasileiro-Vidal A.C."/>
            <person name="Benko-Iseppon A.M."/>
        </authorList>
    </citation>
    <scope>NUCLEOTIDE SEQUENCE [LARGE SCALE GENOMIC DNA]</scope>
    <source>
        <tissue evidence="2">Leaves</tissue>
    </source>
</reference>
<proteinExistence type="predicted"/>
<feature type="compositionally biased region" description="Polar residues" evidence="1">
    <location>
        <begin position="128"/>
        <end position="137"/>
    </location>
</feature>
<sequence>MKEIHRIAHEYVWDEDVNKVVSGKRNNTTSQPNKRGSQGPSTLPTRPPVPRISQRGILSKPLSIRPRPNLNRSLYCDYHKSSGHRTKDCFDLKDALEQVIREGKLFEFVQHVRPPRKQGDEDEREGRNPQSQRQTELATDKAQVMINVMIGTSQLEKSNSVAKKILKSSPQNYCGWRRYLLFNLLLKITNLGHQKMINP</sequence>